<keyword evidence="1" id="KW-0812">Transmembrane</keyword>
<gene>
    <name evidence="2" type="ORF">GCM10011608_30610</name>
</gene>
<organism evidence="2 3">
    <name type="scientific">Micromonospora sonchi</name>
    <dbReference type="NCBI Taxonomy" id="1763543"/>
    <lineage>
        <taxon>Bacteria</taxon>
        <taxon>Bacillati</taxon>
        <taxon>Actinomycetota</taxon>
        <taxon>Actinomycetes</taxon>
        <taxon>Micromonosporales</taxon>
        <taxon>Micromonosporaceae</taxon>
        <taxon>Micromonospora</taxon>
    </lineage>
</organism>
<feature type="transmembrane region" description="Helical" evidence="1">
    <location>
        <begin position="81"/>
        <end position="105"/>
    </location>
</feature>
<sequence length="400" mass="43741">MARAGGPAGAVANKQHQQPVGFVELFFDVVFVFAFTRFSERLVEDFSWMNSWATLVLMLAMWWFWYRVVWTTNRYDPERPAIQLIVIVAMLGTLLMSAAVPAAALTERGVVFAWVYVTVQLLRPLWLLLVGGPNGYPRLVHVRILFWTAMSAVPWIAGALVEDGLRLALWSVAVVIDYGGGILDFPTPRLGRAGLRGQPISGEHLTERCRQLLIIALGEAVLASGIQFSPYGFERDRTVALLVSFVITVLLWHLYYYRAGVLLRAAIASASAPARVSELASYAHLIMVIGISLSAVGDTLIITHPFGHTRWTWVAVIFGGPALFLAGRSMLDYAVFSHISWSRPIGVLLLAALAPVALRLPPVVVAMLAAVVLAAIALSNVVAWRLVPRAPAPPGMQAAR</sequence>
<name>A0A917TYE3_9ACTN</name>
<feature type="transmembrane region" description="Helical" evidence="1">
    <location>
        <begin position="364"/>
        <end position="387"/>
    </location>
</feature>
<reference evidence="2" key="2">
    <citation type="submission" date="2020-09" db="EMBL/GenBank/DDBJ databases">
        <authorList>
            <person name="Sun Q."/>
            <person name="Zhou Y."/>
        </authorList>
    </citation>
    <scope>NUCLEOTIDE SEQUENCE</scope>
    <source>
        <strain evidence="2">CGMCC 4.7312</strain>
    </source>
</reference>
<keyword evidence="3" id="KW-1185">Reference proteome</keyword>
<dbReference type="Pfam" id="PF06772">
    <property type="entry name" value="LtrA"/>
    <property type="match status" value="1"/>
</dbReference>
<proteinExistence type="predicted"/>
<accession>A0A917TYE3</accession>
<dbReference type="EMBL" id="BMNB01000012">
    <property type="protein sequence ID" value="GGM43724.1"/>
    <property type="molecule type" value="Genomic_DNA"/>
</dbReference>
<feature type="transmembrane region" description="Helical" evidence="1">
    <location>
        <begin position="51"/>
        <end position="69"/>
    </location>
</feature>
<feature type="transmembrane region" description="Helical" evidence="1">
    <location>
        <begin position="279"/>
        <end position="302"/>
    </location>
</feature>
<feature type="transmembrane region" description="Helical" evidence="1">
    <location>
        <begin position="308"/>
        <end position="327"/>
    </location>
</feature>
<keyword evidence="1" id="KW-1133">Transmembrane helix</keyword>
<dbReference type="PANTHER" id="PTHR36840">
    <property type="entry name" value="BLL5714 PROTEIN"/>
    <property type="match status" value="1"/>
</dbReference>
<feature type="transmembrane region" description="Helical" evidence="1">
    <location>
        <begin position="239"/>
        <end position="258"/>
    </location>
</feature>
<evidence type="ECO:0000256" key="1">
    <source>
        <dbReference type="SAM" id="Phobius"/>
    </source>
</evidence>
<protein>
    <submittedName>
        <fullName evidence="2">Membrane protein</fullName>
    </submittedName>
</protein>
<dbReference type="Proteomes" id="UP000608890">
    <property type="component" value="Unassembled WGS sequence"/>
</dbReference>
<dbReference type="PANTHER" id="PTHR36840:SF1">
    <property type="entry name" value="BLL5714 PROTEIN"/>
    <property type="match status" value="1"/>
</dbReference>
<feature type="transmembrane region" description="Helical" evidence="1">
    <location>
        <begin position="111"/>
        <end position="132"/>
    </location>
</feature>
<feature type="transmembrane region" description="Helical" evidence="1">
    <location>
        <begin position="144"/>
        <end position="161"/>
    </location>
</feature>
<feature type="transmembrane region" description="Helical" evidence="1">
    <location>
        <begin position="339"/>
        <end position="358"/>
    </location>
</feature>
<feature type="transmembrane region" description="Helical" evidence="1">
    <location>
        <begin position="20"/>
        <end position="39"/>
    </location>
</feature>
<dbReference type="AlphaFoldDB" id="A0A917TYE3"/>
<keyword evidence="1" id="KW-0472">Membrane</keyword>
<reference evidence="2" key="1">
    <citation type="journal article" date="2014" name="Int. J. Syst. Evol. Microbiol.">
        <title>Complete genome sequence of Corynebacterium casei LMG S-19264T (=DSM 44701T), isolated from a smear-ripened cheese.</title>
        <authorList>
            <consortium name="US DOE Joint Genome Institute (JGI-PGF)"/>
            <person name="Walter F."/>
            <person name="Albersmeier A."/>
            <person name="Kalinowski J."/>
            <person name="Ruckert C."/>
        </authorList>
    </citation>
    <scope>NUCLEOTIDE SEQUENCE</scope>
    <source>
        <strain evidence="2">CGMCC 4.7312</strain>
    </source>
</reference>
<evidence type="ECO:0000313" key="2">
    <source>
        <dbReference type="EMBL" id="GGM43724.1"/>
    </source>
</evidence>
<comment type="caution">
    <text evidence="2">The sequence shown here is derived from an EMBL/GenBank/DDBJ whole genome shotgun (WGS) entry which is preliminary data.</text>
</comment>
<dbReference type="InterPro" id="IPR010640">
    <property type="entry name" value="Low_temperature_requirement_A"/>
</dbReference>
<evidence type="ECO:0000313" key="3">
    <source>
        <dbReference type="Proteomes" id="UP000608890"/>
    </source>
</evidence>